<dbReference type="PROSITE" id="PS52029">
    <property type="entry name" value="LD_TPASE"/>
    <property type="match status" value="1"/>
</dbReference>
<keyword evidence="3 6" id="KW-0133">Cell shape</keyword>
<dbReference type="RefSeq" id="WP_264322702.1">
    <property type="nucleotide sequence ID" value="NZ_JADEXN010000379.1"/>
</dbReference>
<keyword evidence="7" id="KW-1133">Transmembrane helix</keyword>
<name>A0A928W3F5_9CYAN</name>
<protein>
    <submittedName>
        <fullName evidence="9">L,D-transpeptidase</fullName>
    </submittedName>
</protein>
<dbReference type="GO" id="GO:0016740">
    <property type="term" value="F:transferase activity"/>
    <property type="evidence" value="ECO:0007669"/>
    <property type="project" value="UniProtKB-KW"/>
</dbReference>
<proteinExistence type="predicted"/>
<keyword evidence="7" id="KW-0812">Transmembrane</keyword>
<sequence>MLQFQNLKARNTFALIILIFSSFGLYVQLSRFGYTVPLHLIPDVFCLKGCSSSEPLHPVTPDDTFLDDRGAVSKLFNSENFDENKVSVLVEKSKFKLTVFFDGEPIRSYPMVLGGNPSGDKSKEGDRKTPEGIFSIQDMYPHPEWSIFFWLDYPTPESWRKHLKAKWNGEIGWFDRVGSEIGIHGVPAGADSWIDAGTNWTWGCVSLKNEDIEELDRIVQVGTLVEIIP</sequence>
<comment type="pathway">
    <text evidence="1 6">Cell wall biogenesis; peptidoglycan biosynthesis.</text>
</comment>
<feature type="domain" description="L,D-TPase catalytic" evidence="8">
    <location>
        <begin position="86"/>
        <end position="228"/>
    </location>
</feature>
<comment type="caution">
    <text evidence="9">The sequence shown here is derived from an EMBL/GenBank/DDBJ whole genome shotgun (WGS) entry which is preliminary data.</text>
</comment>
<evidence type="ECO:0000256" key="1">
    <source>
        <dbReference type="ARBA" id="ARBA00004752"/>
    </source>
</evidence>
<dbReference type="GO" id="GO:0008360">
    <property type="term" value="P:regulation of cell shape"/>
    <property type="evidence" value="ECO:0007669"/>
    <property type="project" value="UniProtKB-UniRule"/>
</dbReference>
<dbReference type="Proteomes" id="UP000621799">
    <property type="component" value="Unassembled WGS sequence"/>
</dbReference>
<dbReference type="PANTHER" id="PTHR36699">
    <property type="entry name" value="LD-TRANSPEPTIDASE"/>
    <property type="match status" value="1"/>
</dbReference>
<organism evidence="9 10">
    <name type="scientific">Zarconia navalis LEGE 11467</name>
    <dbReference type="NCBI Taxonomy" id="1828826"/>
    <lineage>
        <taxon>Bacteria</taxon>
        <taxon>Bacillati</taxon>
        <taxon>Cyanobacteriota</taxon>
        <taxon>Cyanophyceae</taxon>
        <taxon>Oscillatoriophycideae</taxon>
        <taxon>Oscillatoriales</taxon>
        <taxon>Oscillatoriales incertae sedis</taxon>
        <taxon>Zarconia</taxon>
        <taxon>Zarconia navalis</taxon>
    </lineage>
</organism>
<dbReference type="InterPro" id="IPR038063">
    <property type="entry name" value="Transpep_catalytic_dom"/>
</dbReference>
<evidence type="ECO:0000259" key="8">
    <source>
        <dbReference type="PROSITE" id="PS52029"/>
    </source>
</evidence>
<accession>A0A928W3F5</accession>
<keyword evidence="7" id="KW-0472">Membrane</keyword>
<reference evidence="9" key="1">
    <citation type="submission" date="2020-10" db="EMBL/GenBank/DDBJ databases">
        <authorList>
            <person name="Castelo-Branco R."/>
            <person name="Eusebio N."/>
            <person name="Adriana R."/>
            <person name="Vieira A."/>
            <person name="Brugerolle De Fraissinette N."/>
            <person name="Rezende De Castro R."/>
            <person name="Schneider M.P."/>
            <person name="Vasconcelos V."/>
            <person name="Leao P.N."/>
        </authorList>
    </citation>
    <scope>NUCLEOTIDE SEQUENCE</scope>
    <source>
        <strain evidence="9">LEGE 11467</strain>
    </source>
</reference>
<feature type="active site" description="Nucleophile" evidence="6">
    <location>
        <position position="204"/>
    </location>
</feature>
<gene>
    <name evidence="9" type="ORF">IQ235_17380</name>
</gene>
<dbReference type="InterPro" id="IPR005490">
    <property type="entry name" value="LD_TPept_cat_dom"/>
</dbReference>
<feature type="transmembrane region" description="Helical" evidence="7">
    <location>
        <begin position="12"/>
        <end position="29"/>
    </location>
</feature>
<dbReference type="AlphaFoldDB" id="A0A928W3F5"/>
<evidence type="ECO:0000313" key="9">
    <source>
        <dbReference type="EMBL" id="MBE9042545.1"/>
    </source>
</evidence>
<feature type="active site" description="Proton donor/acceptor" evidence="6">
    <location>
        <position position="184"/>
    </location>
</feature>
<evidence type="ECO:0000256" key="7">
    <source>
        <dbReference type="SAM" id="Phobius"/>
    </source>
</evidence>
<evidence type="ECO:0000256" key="5">
    <source>
        <dbReference type="ARBA" id="ARBA00023316"/>
    </source>
</evidence>
<keyword evidence="4 6" id="KW-0573">Peptidoglycan synthesis</keyword>
<dbReference type="SUPFAM" id="SSF141523">
    <property type="entry name" value="L,D-transpeptidase catalytic domain-like"/>
    <property type="match status" value="1"/>
</dbReference>
<dbReference type="PANTHER" id="PTHR36699:SF1">
    <property type="entry name" value="L,D-TRANSPEPTIDASE YAFK-RELATED"/>
    <property type="match status" value="1"/>
</dbReference>
<evidence type="ECO:0000256" key="4">
    <source>
        <dbReference type="ARBA" id="ARBA00022984"/>
    </source>
</evidence>
<keyword evidence="5 6" id="KW-0961">Cell wall biogenesis/degradation</keyword>
<evidence type="ECO:0000256" key="3">
    <source>
        <dbReference type="ARBA" id="ARBA00022960"/>
    </source>
</evidence>
<dbReference type="GO" id="GO:0009252">
    <property type="term" value="P:peptidoglycan biosynthetic process"/>
    <property type="evidence" value="ECO:0007669"/>
    <property type="project" value="UniProtKB-KW"/>
</dbReference>
<evidence type="ECO:0000256" key="6">
    <source>
        <dbReference type="PROSITE-ProRule" id="PRU01373"/>
    </source>
</evidence>
<dbReference type="GO" id="GO:0071555">
    <property type="term" value="P:cell wall organization"/>
    <property type="evidence" value="ECO:0007669"/>
    <property type="project" value="UniProtKB-UniRule"/>
</dbReference>
<dbReference type="EMBL" id="JADEXN010000379">
    <property type="protein sequence ID" value="MBE9042545.1"/>
    <property type="molecule type" value="Genomic_DNA"/>
</dbReference>
<dbReference type="CDD" id="cd16913">
    <property type="entry name" value="YkuD_like"/>
    <property type="match status" value="1"/>
</dbReference>
<evidence type="ECO:0000256" key="2">
    <source>
        <dbReference type="ARBA" id="ARBA00022679"/>
    </source>
</evidence>
<dbReference type="Pfam" id="PF03734">
    <property type="entry name" value="YkuD"/>
    <property type="match status" value="1"/>
</dbReference>
<keyword evidence="10" id="KW-1185">Reference proteome</keyword>
<dbReference type="Gene3D" id="2.40.440.10">
    <property type="entry name" value="L,D-transpeptidase catalytic domain-like"/>
    <property type="match status" value="1"/>
</dbReference>
<evidence type="ECO:0000313" key="10">
    <source>
        <dbReference type="Proteomes" id="UP000621799"/>
    </source>
</evidence>
<keyword evidence="2" id="KW-0808">Transferase</keyword>